<keyword evidence="2" id="KW-1185">Reference proteome</keyword>
<gene>
    <name evidence="1" type="ORF">BD833_108142</name>
</gene>
<organism evidence="1 2">
    <name type="scientific">Blastococcus xanthinilyticus</name>
    <dbReference type="NCBI Taxonomy" id="1564164"/>
    <lineage>
        <taxon>Bacteria</taxon>
        <taxon>Bacillati</taxon>
        <taxon>Actinomycetota</taxon>
        <taxon>Actinomycetes</taxon>
        <taxon>Geodermatophilales</taxon>
        <taxon>Geodermatophilaceae</taxon>
        <taxon>Blastococcus</taxon>
    </lineage>
</organism>
<protein>
    <submittedName>
        <fullName evidence="1">Uncharacterized protein</fullName>
    </submittedName>
</protein>
<name>A0A5S5CSR5_9ACTN</name>
<dbReference type="EMBL" id="VNHW01000008">
    <property type="protein sequence ID" value="TYP86857.1"/>
    <property type="molecule type" value="Genomic_DNA"/>
</dbReference>
<sequence length="243" mass="27035">MAVREPQNNDWIAAARFPPMTGGSELRKSLEARLRTALAERGFRRLRTKQYFQSGELAEPPLVAQLVVGVDTHRYGTVRMSGVAQVVCPAVDEVFASAPDDALTRGQWIYRGRLGNRVATRTFGRLENPARSEPLEWTADDEEQGDRALQDLLTFVDGPVRTWLDSRSSVALVRAAVDPGGEDESNGSVVRTASVLDALLGEPGRGVERLRRYAARPEEKVDSPEQVQAFLRWLHTVQPMRLD</sequence>
<proteinExistence type="predicted"/>
<reference evidence="1 2" key="1">
    <citation type="submission" date="2019-07" db="EMBL/GenBank/DDBJ databases">
        <title>Genomic Encyclopedia of Archaeal and Bacterial Type Strains, Phase II (KMG-II): from individual species to whole genera.</title>
        <authorList>
            <person name="Goeker M."/>
        </authorList>
    </citation>
    <scope>NUCLEOTIDE SEQUENCE [LARGE SCALE GENOMIC DNA]</scope>
    <source>
        <strain evidence="1 2">DSM 46842</strain>
    </source>
</reference>
<dbReference type="RefSeq" id="WP_166533671.1">
    <property type="nucleotide sequence ID" value="NZ_VNHW01000008.1"/>
</dbReference>
<comment type="caution">
    <text evidence="1">The sequence shown here is derived from an EMBL/GenBank/DDBJ whole genome shotgun (WGS) entry which is preliminary data.</text>
</comment>
<dbReference type="Proteomes" id="UP000322499">
    <property type="component" value="Unassembled WGS sequence"/>
</dbReference>
<accession>A0A5S5CSR5</accession>
<evidence type="ECO:0000313" key="1">
    <source>
        <dbReference type="EMBL" id="TYP86857.1"/>
    </source>
</evidence>
<evidence type="ECO:0000313" key="2">
    <source>
        <dbReference type="Proteomes" id="UP000322499"/>
    </source>
</evidence>
<dbReference type="AlphaFoldDB" id="A0A5S5CSR5"/>